<organism evidence="4 5">
    <name type="scientific">Paraburkholderia solitsugae</name>
    <dbReference type="NCBI Taxonomy" id="2675748"/>
    <lineage>
        <taxon>Bacteria</taxon>
        <taxon>Pseudomonadati</taxon>
        <taxon>Pseudomonadota</taxon>
        <taxon>Betaproteobacteria</taxon>
        <taxon>Burkholderiales</taxon>
        <taxon>Burkholderiaceae</taxon>
        <taxon>Paraburkholderia</taxon>
    </lineage>
</organism>
<dbReference type="RefSeq" id="WP_172310840.1">
    <property type="nucleotide sequence ID" value="NZ_WOEY01000057.1"/>
</dbReference>
<evidence type="ECO:0000313" key="4">
    <source>
        <dbReference type="EMBL" id="NPT42346.1"/>
    </source>
</evidence>
<dbReference type="SUPFAM" id="SSF53448">
    <property type="entry name" value="Nucleotide-diphospho-sugar transferases"/>
    <property type="match status" value="1"/>
</dbReference>
<evidence type="ECO:0000313" key="5">
    <source>
        <dbReference type="Proteomes" id="UP000652198"/>
    </source>
</evidence>
<dbReference type="Proteomes" id="UP000652198">
    <property type="component" value="Unassembled WGS sequence"/>
</dbReference>
<reference evidence="4 5" key="1">
    <citation type="submission" date="2019-11" db="EMBL/GenBank/DDBJ databases">
        <title>Metabolism of dissolved organic matter in forest soils.</title>
        <authorList>
            <person name="Cyle K.T."/>
            <person name="Wilhelm R.C."/>
            <person name="Martinez C.E."/>
        </authorList>
    </citation>
    <scope>NUCLEOTIDE SEQUENCE [LARGE SCALE GENOMIC DNA]</scope>
    <source>
        <strain evidence="4 5">1N</strain>
    </source>
</reference>
<comment type="caution">
    <text evidence="4">The sequence shown here is derived from an EMBL/GenBank/DDBJ whole genome shotgun (WGS) entry which is preliminary data.</text>
</comment>
<dbReference type="EMBL" id="WOEY01000057">
    <property type="protein sequence ID" value="NPT42346.1"/>
    <property type="molecule type" value="Genomic_DNA"/>
</dbReference>
<protein>
    <submittedName>
        <fullName evidence="4">Glycosyltransferase</fullName>
    </submittedName>
</protein>
<comment type="similarity">
    <text evidence="1">Belongs to the glycosyltransferase 2 family.</text>
</comment>
<name>A0ABX2BQB7_9BURK</name>
<dbReference type="CDD" id="cd02526">
    <property type="entry name" value="GT2_RfbF_like"/>
    <property type="match status" value="1"/>
</dbReference>
<dbReference type="InterPro" id="IPR029044">
    <property type="entry name" value="Nucleotide-diphossugar_trans"/>
</dbReference>
<dbReference type="Gene3D" id="3.90.550.10">
    <property type="entry name" value="Spore Coat Polysaccharide Biosynthesis Protein SpsA, Chain A"/>
    <property type="match status" value="1"/>
</dbReference>
<evidence type="ECO:0000256" key="3">
    <source>
        <dbReference type="ARBA" id="ARBA00022679"/>
    </source>
</evidence>
<accession>A0ABX2BQB7</accession>
<evidence type="ECO:0000256" key="1">
    <source>
        <dbReference type="ARBA" id="ARBA00006739"/>
    </source>
</evidence>
<dbReference type="PANTHER" id="PTHR43179:SF12">
    <property type="entry name" value="GALACTOFURANOSYLTRANSFERASE GLFT2"/>
    <property type="match status" value="1"/>
</dbReference>
<sequence length="306" mass="33936">MSMGDLGSSPGDAANGIVVVFYRPDAACVRRANRYADFGRCVVVDNTERVQSAEQLGLDDRIVYVANGANRGIATGINQGVELLLKAGCSSALIFDQDSEPSTQLLEALPQLLKEEQRQRGRIALIGPAYEDARLGGVAPFVRFGYLKLQRVAPVGTQLLEIDFLISSGSCINLAVWRDIGPMDDALFIDFVDLEWCVRARSKGYAVLGAPGLRLAHELGGEPVRVFGRQYPSHSPLRHYYLFRNAVALIKRSYIPWTWKSTELVKFPFRLAIYGLFLQPRLSHLRMASVGIWHGLTNRMGPLDRT</sequence>
<gene>
    <name evidence="4" type="ORF">GNZ12_13695</name>
</gene>
<evidence type="ECO:0000256" key="2">
    <source>
        <dbReference type="ARBA" id="ARBA00022676"/>
    </source>
</evidence>
<keyword evidence="2" id="KW-0328">Glycosyltransferase</keyword>
<keyword evidence="5" id="KW-1185">Reference proteome</keyword>
<dbReference type="PANTHER" id="PTHR43179">
    <property type="entry name" value="RHAMNOSYLTRANSFERASE WBBL"/>
    <property type="match status" value="1"/>
</dbReference>
<proteinExistence type="inferred from homology"/>
<keyword evidence="3" id="KW-0808">Transferase</keyword>